<evidence type="ECO:0000313" key="3">
    <source>
        <dbReference type="Proteomes" id="UP000298663"/>
    </source>
</evidence>
<proteinExistence type="predicted"/>
<dbReference type="Proteomes" id="UP000298663">
    <property type="component" value="Unassembled WGS sequence"/>
</dbReference>
<reference evidence="2 3" key="2">
    <citation type="journal article" date="2019" name="G3 (Bethesda)">
        <title>Hybrid Assembly of the Genome of the Entomopathogenic Nematode Steinernema carpocapsae Identifies the X-Chromosome.</title>
        <authorList>
            <person name="Serra L."/>
            <person name="Macchietto M."/>
            <person name="Macias-Munoz A."/>
            <person name="McGill C.J."/>
            <person name="Rodriguez I.M."/>
            <person name="Rodriguez B."/>
            <person name="Murad R."/>
            <person name="Mortazavi A."/>
        </authorList>
    </citation>
    <scope>NUCLEOTIDE SEQUENCE [LARGE SCALE GENOMIC DNA]</scope>
    <source>
        <strain evidence="2 3">ALL</strain>
    </source>
</reference>
<feature type="region of interest" description="Disordered" evidence="1">
    <location>
        <begin position="1"/>
        <end position="20"/>
    </location>
</feature>
<gene>
    <name evidence="2" type="ORF">L596_028817</name>
</gene>
<protein>
    <submittedName>
        <fullName evidence="2">Uncharacterized protein</fullName>
    </submittedName>
</protein>
<sequence length="80" mass="8735">MDRLGGSRVCFSPDPSMKSGSRRECLAAEEYGNKLAPFVRLFATSVSNARIDCRVGQKKKILSPDTSGSLPTGQTERSHF</sequence>
<dbReference type="AlphaFoldDB" id="A0A4U5LZF7"/>
<name>A0A4U5LZF7_STECR</name>
<feature type="region of interest" description="Disordered" evidence="1">
    <location>
        <begin position="59"/>
        <end position="80"/>
    </location>
</feature>
<comment type="caution">
    <text evidence="2">The sequence shown here is derived from an EMBL/GenBank/DDBJ whole genome shotgun (WGS) entry which is preliminary data.</text>
</comment>
<dbReference type="EMBL" id="AZBU02000011">
    <property type="protein sequence ID" value="TKR61746.1"/>
    <property type="molecule type" value="Genomic_DNA"/>
</dbReference>
<accession>A0A4U5LZF7</accession>
<organism evidence="2 3">
    <name type="scientific">Steinernema carpocapsae</name>
    <name type="common">Entomopathogenic nematode</name>
    <dbReference type="NCBI Taxonomy" id="34508"/>
    <lineage>
        <taxon>Eukaryota</taxon>
        <taxon>Metazoa</taxon>
        <taxon>Ecdysozoa</taxon>
        <taxon>Nematoda</taxon>
        <taxon>Chromadorea</taxon>
        <taxon>Rhabditida</taxon>
        <taxon>Tylenchina</taxon>
        <taxon>Panagrolaimomorpha</taxon>
        <taxon>Strongyloidoidea</taxon>
        <taxon>Steinernematidae</taxon>
        <taxon>Steinernema</taxon>
    </lineage>
</organism>
<feature type="compositionally biased region" description="Polar residues" evidence="1">
    <location>
        <begin position="64"/>
        <end position="80"/>
    </location>
</feature>
<reference evidence="2 3" key="1">
    <citation type="journal article" date="2015" name="Genome Biol.">
        <title>Comparative genomics of Steinernema reveals deeply conserved gene regulatory networks.</title>
        <authorList>
            <person name="Dillman A.R."/>
            <person name="Macchietto M."/>
            <person name="Porter C.F."/>
            <person name="Rogers A."/>
            <person name="Williams B."/>
            <person name="Antoshechkin I."/>
            <person name="Lee M.M."/>
            <person name="Goodwin Z."/>
            <person name="Lu X."/>
            <person name="Lewis E.E."/>
            <person name="Goodrich-Blair H."/>
            <person name="Stock S.P."/>
            <person name="Adams B.J."/>
            <person name="Sternberg P.W."/>
            <person name="Mortazavi A."/>
        </authorList>
    </citation>
    <scope>NUCLEOTIDE SEQUENCE [LARGE SCALE GENOMIC DNA]</scope>
    <source>
        <strain evidence="2 3">ALL</strain>
    </source>
</reference>
<evidence type="ECO:0000256" key="1">
    <source>
        <dbReference type="SAM" id="MobiDB-lite"/>
    </source>
</evidence>
<keyword evidence="3" id="KW-1185">Reference proteome</keyword>
<evidence type="ECO:0000313" key="2">
    <source>
        <dbReference type="EMBL" id="TKR61746.1"/>
    </source>
</evidence>